<evidence type="ECO:0000313" key="2">
    <source>
        <dbReference type="EMBL" id="NEZ59148.1"/>
    </source>
</evidence>
<comment type="caution">
    <text evidence="2">The sequence shown here is derived from an EMBL/GenBank/DDBJ whole genome shotgun (WGS) entry which is preliminary data.</text>
</comment>
<name>A0A6M0RSE8_9CYAN</name>
<keyword evidence="1" id="KW-1133">Transmembrane helix</keyword>
<organism evidence="2 3">
    <name type="scientific">Adonisia turfae CCMR0081</name>
    <dbReference type="NCBI Taxonomy" id="2292702"/>
    <lineage>
        <taxon>Bacteria</taxon>
        <taxon>Bacillati</taxon>
        <taxon>Cyanobacteriota</taxon>
        <taxon>Adonisia</taxon>
        <taxon>Adonisia turfae</taxon>
    </lineage>
</organism>
<accession>A0A6M0RSE8</accession>
<evidence type="ECO:0000256" key="1">
    <source>
        <dbReference type="SAM" id="Phobius"/>
    </source>
</evidence>
<keyword evidence="1" id="KW-0472">Membrane</keyword>
<dbReference type="EMBL" id="QXHD01000004">
    <property type="protein sequence ID" value="NEZ59148.1"/>
    <property type="molecule type" value="Genomic_DNA"/>
</dbReference>
<gene>
    <name evidence="2" type="ORF">DXZ20_26600</name>
</gene>
<feature type="transmembrane region" description="Helical" evidence="1">
    <location>
        <begin position="61"/>
        <end position="83"/>
    </location>
</feature>
<dbReference type="Pfam" id="PF11282">
    <property type="entry name" value="DUF3082"/>
    <property type="match status" value="1"/>
</dbReference>
<dbReference type="PANTHER" id="PTHR35733">
    <property type="entry name" value="OS02G0307800 PROTEIN"/>
    <property type="match status" value="1"/>
</dbReference>
<proteinExistence type="predicted"/>
<dbReference type="AlphaFoldDB" id="A0A6M0RSE8"/>
<reference evidence="2 3" key="1">
    <citation type="journal article" date="2020" name="Microb. Ecol.">
        <title>Ecogenomics of the Marine Benthic Filamentous Cyanobacterium Adonisia.</title>
        <authorList>
            <person name="Walter J.M."/>
            <person name="Coutinho F.H."/>
            <person name="Leomil L."/>
            <person name="Hargreaves P.I."/>
            <person name="Campeao M.E."/>
            <person name="Vieira V.V."/>
            <person name="Silva B.S."/>
            <person name="Fistarol G.O."/>
            <person name="Salomon P.S."/>
            <person name="Sawabe T."/>
            <person name="Mino S."/>
            <person name="Hosokawa M."/>
            <person name="Miyashita H."/>
            <person name="Maruyama F."/>
            <person name="van Verk M.C."/>
            <person name="Dutilh B.E."/>
            <person name="Thompson C.C."/>
            <person name="Thompson F.L."/>
        </authorList>
    </citation>
    <scope>NUCLEOTIDE SEQUENCE [LARGE SCALE GENOMIC DNA]</scope>
    <source>
        <strain evidence="2 3">CCMR0081</strain>
    </source>
</reference>
<feature type="transmembrane region" description="Helical" evidence="1">
    <location>
        <begin position="12"/>
        <end position="41"/>
    </location>
</feature>
<keyword evidence="1" id="KW-0812">Transmembrane</keyword>
<keyword evidence="3" id="KW-1185">Reference proteome</keyword>
<evidence type="ECO:0000313" key="3">
    <source>
        <dbReference type="Proteomes" id="UP000481033"/>
    </source>
</evidence>
<dbReference type="InterPro" id="IPR021434">
    <property type="entry name" value="DUF3082"/>
</dbReference>
<protein>
    <submittedName>
        <fullName evidence="2">DUF3082 domain-containing protein</fullName>
    </submittedName>
</protein>
<dbReference type="PANTHER" id="PTHR35733:SF1">
    <property type="entry name" value="OS02G0307800 PROTEIN"/>
    <property type="match status" value="1"/>
</dbReference>
<sequence length="99" mass="10151">MTKGSKKSTSPLSCFSGSFLAGTLSVLCYRMMVAIVTAFAAKPVLSDNTIVLNISVAVRTLVAGIVALGAGVFGLTAVGLFLLGIQLIVRKMTGQDATV</sequence>
<dbReference type="Proteomes" id="UP000481033">
    <property type="component" value="Unassembled WGS sequence"/>
</dbReference>